<evidence type="ECO:0000313" key="3">
    <source>
        <dbReference type="Proteomes" id="UP001147746"/>
    </source>
</evidence>
<keyword evidence="1" id="KW-0812">Transmembrane</keyword>
<evidence type="ECO:0000313" key="2">
    <source>
        <dbReference type="EMBL" id="KAJ5299657.1"/>
    </source>
</evidence>
<gene>
    <name evidence="2" type="ORF">N7476_011214</name>
</gene>
<reference evidence="2" key="2">
    <citation type="journal article" date="2023" name="IMA Fungus">
        <title>Comparative genomic study of the Penicillium genus elucidates a diverse pangenome and 15 lateral gene transfer events.</title>
        <authorList>
            <person name="Petersen C."/>
            <person name="Sorensen T."/>
            <person name="Nielsen M.R."/>
            <person name="Sondergaard T.E."/>
            <person name="Sorensen J.L."/>
            <person name="Fitzpatrick D.A."/>
            <person name="Frisvad J.C."/>
            <person name="Nielsen K.L."/>
        </authorList>
    </citation>
    <scope>NUCLEOTIDE SEQUENCE</scope>
    <source>
        <strain evidence="2">IBT 21472</strain>
    </source>
</reference>
<dbReference type="AlphaFoldDB" id="A0A9W9TZA1"/>
<dbReference type="EMBL" id="JAPZBO010000010">
    <property type="protein sequence ID" value="KAJ5299657.1"/>
    <property type="molecule type" value="Genomic_DNA"/>
</dbReference>
<name>A0A9W9TZA1_9EURO</name>
<dbReference type="OrthoDB" id="4496655at2759"/>
<sequence length="217" mass="23757">MASTTPSLGTRLYAGVSVTLLSLWATTALSFTALDILNTNRSLVEPIASISLLTYLICRVIVLLQPGQDDSIAHFLTVPRRSRGEAFAMLLFCGTWLYELVYKAMMMFFMTVFGGAIAAVIYNDGFESTAEKPSDPSGSDVAGTALVEIDEFTAMVGVDPIQIFKRIPPKFLAYFAVLVWMNFGSLTLFVLRLTWKSVKVVLGTPSATTSVEKQQED</sequence>
<accession>A0A9W9TZA1</accession>
<evidence type="ECO:0000256" key="1">
    <source>
        <dbReference type="SAM" id="Phobius"/>
    </source>
</evidence>
<comment type="caution">
    <text evidence="2">The sequence shown here is derived from an EMBL/GenBank/DDBJ whole genome shotgun (WGS) entry which is preliminary data.</text>
</comment>
<feature type="transmembrane region" description="Helical" evidence="1">
    <location>
        <begin position="43"/>
        <end position="62"/>
    </location>
</feature>
<keyword evidence="1" id="KW-0472">Membrane</keyword>
<keyword evidence="1" id="KW-1133">Transmembrane helix</keyword>
<dbReference type="Proteomes" id="UP001147746">
    <property type="component" value="Unassembled WGS sequence"/>
</dbReference>
<feature type="transmembrane region" description="Helical" evidence="1">
    <location>
        <begin position="104"/>
        <end position="122"/>
    </location>
</feature>
<feature type="transmembrane region" description="Helical" evidence="1">
    <location>
        <begin position="12"/>
        <end position="31"/>
    </location>
</feature>
<reference evidence="2" key="1">
    <citation type="submission" date="2022-12" db="EMBL/GenBank/DDBJ databases">
        <authorList>
            <person name="Petersen C."/>
        </authorList>
    </citation>
    <scope>NUCLEOTIDE SEQUENCE</scope>
    <source>
        <strain evidence="2">IBT 21472</strain>
    </source>
</reference>
<proteinExistence type="predicted"/>
<keyword evidence="3" id="KW-1185">Reference proteome</keyword>
<protein>
    <submittedName>
        <fullName evidence="2">Uncharacterized protein</fullName>
    </submittedName>
</protein>
<feature type="transmembrane region" description="Helical" evidence="1">
    <location>
        <begin position="171"/>
        <end position="195"/>
    </location>
</feature>
<organism evidence="2 3">
    <name type="scientific">Penicillium atrosanguineum</name>
    <dbReference type="NCBI Taxonomy" id="1132637"/>
    <lineage>
        <taxon>Eukaryota</taxon>
        <taxon>Fungi</taxon>
        <taxon>Dikarya</taxon>
        <taxon>Ascomycota</taxon>
        <taxon>Pezizomycotina</taxon>
        <taxon>Eurotiomycetes</taxon>
        <taxon>Eurotiomycetidae</taxon>
        <taxon>Eurotiales</taxon>
        <taxon>Aspergillaceae</taxon>
        <taxon>Penicillium</taxon>
    </lineage>
</organism>